<feature type="region of interest" description="Disordered" evidence="1">
    <location>
        <begin position="103"/>
        <end position="270"/>
    </location>
</feature>
<feature type="region of interest" description="Disordered" evidence="1">
    <location>
        <begin position="16"/>
        <end position="60"/>
    </location>
</feature>
<accession>A0ABW7XZH3</accession>
<name>A0ABW7XZH3_STRCE</name>
<feature type="compositionally biased region" description="Low complexity" evidence="1">
    <location>
        <begin position="142"/>
        <end position="155"/>
    </location>
</feature>
<evidence type="ECO:0000313" key="2">
    <source>
        <dbReference type="EMBL" id="MFI5675506.1"/>
    </source>
</evidence>
<evidence type="ECO:0000313" key="3">
    <source>
        <dbReference type="Proteomes" id="UP001612415"/>
    </source>
</evidence>
<dbReference type="Proteomes" id="UP001612415">
    <property type="component" value="Unassembled WGS sequence"/>
</dbReference>
<feature type="compositionally biased region" description="Gly residues" evidence="1">
    <location>
        <begin position="227"/>
        <end position="254"/>
    </location>
</feature>
<dbReference type="RefSeq" id="WP_398656298.1">
    <property type="nucleotide sequence ID" value="NZ_JBITDC010000004.1"/>
</dbReference>
<gene>
    <name evidence="2" type="ORF">ACIA8P_12655</name>
</gene>
<proteinExistence type="predicted"/>
<feature type="compositionally biased region" description="Low complexity" evidence="1">
    <location>
        <begin position="169"/>
        <end position="186"/>
    </location>
</feature>
<feature type="compositionally biased region" description="Low complexity" evidence="1">
    <location>
        <begin position="212"/>
        <end position="226"/>
    </location>
</feature>
<comment type="caution">
    <text evidence="2">The sequence shown here is derived from an EMBL/GenBank/DDBJ whole genome shotgun (WGS) entry which is preliminary data.</text>
</comment>
<evidence type="ECO:0000256" key="1">
    <source>
        <dbReference type="SAM" id="MobiDB-lite"/>
    </source>
</evidence>
<protein>
    <submittedName>
        <fullName evidence="2">Uncharacterized protein</fullName>
    </submittedName>
</protein>
<dbReference type="EMBL" id="JBITDC010000004">
    <property type="protein sequence ID" value="MFI5675506.1"/>
    <property type="molecule type" value="Genomic_DNA"/>
</dbReference>
<keyword evidence="3" id="KW-1185">Reference proteome</keyword>
<feature type="compositionally biased region" description="Low complexity" evidence="1">
    <location>
        <begin position="255"/>
        <end position="270"/>
    </location>
</feature>
<sequence length="280" mass="27601">MADGAIGVAPAVRASWRAGTASQPPAWNAWHDGRPGDESAVGVGGMESAPSDDASGDLDGVAALPEGRAARRRQRARWKKNQRRAVVATAVALVGGGITLASMDRQSGDRTQAAAAPKGPGMGTLEEQTLRDSHPTLTEPDAQSSSPTPTAQSSSPGLSRGQYSTDSLRATPSARPDAAAAPRTAAGSNPQPKATARSTGTTASDRTDPANTTVTQPTQTPAPEATGGTGGTSGSGGDGGTGGTGANSGTGGTSSGTSQTATSPTTTSPTQICLLVVCIG</sequence>
<reference evidence="2 3" key="1">
    <citation type="submission" date="2024-10" db="EMBL/GenBank/DDBJ databases">
        <title>The Natural Products Discovery Center: Release of the First 8490 Sequenced Strains for Exploring Actinobacteria Biosynthetic Diversity.</title>
        <authorList>
            <person name="Kalkreuter E."/>
            <person name="Kautsar S.A."/>
            <person name="Yang D."/>
            <person name="Bader C.D."/>
            <person name="Teijaro C.N."/>
            <person name="Fluegel L."/>
            <person name="Davis C.M."/>
            <person name="Simpson J.R."/>
            <person name="Lauterbach L."/>
            <person name="Steele A.D."/>
            <person name="Gui C."/>
            <person name="Meng S."/>
            <person name="Li G."/>
            <person name="Viehrig K."/>
            <person name="Ye F."/>
            <person name="Su P."/>
            <person name="Kiefer A.F."/>
            <person name="Nichols A."/>
            <person name="Cepeda A.J."/>
            <person name="Yan W."/>
            <person name="Fan B."/>
            <person name="Jiang Y."/>
            <person name="Adhikari A."/>
            <person name="Zheng C.-J."/>
            <person name="Schuster L."/>
            <person name="Cowan T.M."/>
            <person name="Smanski M.J."/>
            <person name="Chevrette M.G."/>
            <person name="De Carvalho L.P.S."/>
            <person name="Shen B."/>
        </authorList>
    </citation>
    <scope>NUCLEOTIDE SEQUENCE [LARGE SCALE GENOMIC DNA]</scope>
    <source>
        <strain evidence="2 3">NPDC051599</strain>
    </source>
</reference>
<feature type="compositionally biased region" description="Polar residues" evidence="1">
    <location>
        <begin position="187"/>
        <end position="204"/>
    </location>
</feature>
<organism evidence="2 3">
    <name type="scientific">Streptomyces cellulosae</name>
    <dbReference type="NCBI Taxonomy" id="1968"/>
    <lineage>
        <taxon>Bacteria</taxon>
        <taxon>Bacillati</taxon>
        <taxon>Actinomycetota</taxon>
        <taxon>Actinomycetes</taxon>
        <taxon>Kitasatosporales</taxon>
        <taxon>Streptomycetaceae</taxon>
        <taxon>Streptomyces</taxon>
    </lineage>
</organism>